<dbReference type="InterPro" id="IPR008250">
    <property type="entry name" value="ATPase_P-typ_transduc_dom_A_sf"/>
</dbReference>
<name>A0A7R9QHP1_9ACAR</name>
<dbReference type="Pfam" id="PF00122">
    <property type="entry name" value="E1-E2_ATPase"/>
    <property type="match status" value="1"/>
</dbReference>
<dbReference type="InterPro" id="IPR004014">
    <property type="entry name" value="ATPase_P-typ_cation-transptr_N"/>
</dbReference>
<dbReference type="GO" id="GO:1902600">
    <property type="term" value="P:proton transmembrane transport"/>
    <property type="evidence" value="ECO:0007669"/>
    <property type="project" value="TreeGrafter"/>
</dbReference>
<dbReference type="Gene3D" id="2.70.150.10">
    <property type="entry name" value="Calcium-transporting ATPase, cytoplasmic transduction domain A"/>
    <property type="match status" value="1"/>
</dbReference>
<keyword evidence="3" id="KW-0812">Transmembrane</keyword>
<reference evidence="5" key="1">
    <citation type="submission" date="2020-11" db="EMBL/GenBank/DDBJ databases">
        <authorList>
            <person name="Tran Van P."/>
        </authorList>
    </citation>
    <scope>NUCLEOTIDE SEQUENCE</scope>
</reference>
<evidence type="ECO:0000313" key="6">
    <source>
        <dbReference type="Proteomes" id="UP000728032"/>
    </source>
</evidence>
<evidence type="ECO:0000313" key="5">
    <source>
        <dbReference type="EMBL" id="CAD7646127.1"/>
    </source>
</evidence>
<accession>A0A7R9QHP1</accession>
<evidence type="ECO:0000256" key="1">
    <source>
        <dbReference type="ARBA" id="ARBA00004651"/>
    </source>
</evidence>
<dbReference type="PANTHER" id="PTHR43294">
    <property type="entry name" value="SODIUM/POTASSIUM-TRANSPORTING ATPASE SUBUNIT ALPHA"/>
    <property type="match status" value="1"/>
</dbReference>
<feature type="transmembrane region" description="Helical" evidence="3">
    <location>
        <begin position="102"/>
        <end position="122"/>
    </location>
</feature>
<dbReference type="PANTHER" id="PTHR43294:SF13">
    <property type="entry name" value="SODIUM_POTASSIUM-TRANSPORTING ATPASE SUBUNIT ALPHA"/>
    <property type="match status" value="1"/>
</dbReference>
<dbReference type="EMBL" id="CAJPVJ010002269">
    <property type="protein sequence ID" value="CAG2166040.1"/>
    <property type="molecule type" value="Genomic_DNA"/>
</dbReference>
<dbReference type="Proteomes" id="UP000728032">
    <property type="component" value="Unassembled WGS sequence"/>
</dbReference>
<feature type="transmembrane region" description="Helical" evidence="3">
    <location>
        <begin position="301"/>
        <end position="325"/>
    </location>
</feature>
<dbReference type="GO" id="GO:0005391">
    <property type="term" value="F:P-type sodium:potassium-exchanging transporter activity"/>
    <property type="evidence" value="ECO:0007669"/>
    <property type="project" value="TreeGrafter"/>
</dbReference>
<dbReference type="Pfam" id="PF00690">
    <property type="entry name" value="Cation_ATPase_N"/>
    <property type="match status" value="1"/>
</dbReference>
<dbReference type="GO" id="GO:0006883">
    <property type="term" value="P:intracellular sodium ion homeostasis"/>
    <property type="evidence" value="ECO:0007669"/>
    <property type="project" value="TreeGrafter"/>
</dbReference>
<sequence>MSTEVSIMNEIHTIADNWKRHRNRIMNSKLNEKRKHELEKISREVEMEDHIMSVSKLCATLNTNLDTGLSPVAAKQILSTNGPNIVTTNIATGEWIRFIKNLFDWFNSFLWVGSLLCFITYITETYESSVDAHPDDLYLGCALAGAVTISGCFSYYQEAKSANIFITFRDLIPRYVTVIRAGSKLRCHVNEIVVGDLIEIQAGDRVPADIRITESHGLKCVNPLLTGNNEPFLRSNECTNTNPFLTKNLIFFSTNCVEGTAQGIVIKTGDHTLMSHLLANYYQTKSTKKSSESLLNKDITFFIRIITAVSLFIGVILSILSYTIGYSWLNAIIFMIALFVAQIPEGLFPTLSVVLSLAAKRMASKNCLVTNYETVETLGLTSTIITNKQLDLNLWKQNSL</sequence>
<dbReference type="GO" id="GO:0005886">
    <property type="term" value="C:plasma membrane"/>
    <property type="evidence" value="ECO:0007669"/>
    <property type="project" value="UniProtKB-SubCell"/>
</dbReference>
<feature type="domain" description="Cation-transporting P-type ATPase N-terminal" evidence="4">
    <location>
        <begin position="48"/>
        <end position="122"/>
    </location>
</feature>
<dbReference type="SMART" id="SM00831">
    <property type="entry name" value="Cation_ATPase_N"/>
    <property type="match status" value="1"/>
</dbReference>
<dbReference type="GO" id="GO:0036376">
    <property type="term" value="P:sodium ion export across plasma membrane"/>
    <property type="evidence" value="ECO:0007669"/>
    <property type="project" value="TreeGrafter"/>
</dbReference>
<keyword evidence="2" id="KW-1003">Cell membrane</keyword>
<keyword evidence="6" id="KW-1185">Reference proteome</keyword>
<feature type="transmembrane region" description="Helical" evidence="3">
    <location>
        <begin position="331"/>
        <end position="355"/>
    </location>
</feature>
<evidence type="ECO:0000259" key="4">
    <source>
        <dbReference type="SMART" id="SM00831"/>
    </source>
</evidence>
<proteinExistence type="predicted"/>
<organism evidence="5">
    <name type="scientific">Oppiella nova</name>
    <dbReference type="NCBI Taxonomy" id="334625"/>
    <lineage>
        <taxon>Eukaryota</taxon>
        <taxon>Metazoa</taxon>
        <taxon>Ecdysozoa</taxon>
        <taxon>Arthropoda</taxon>
        <taxon>Chelicerata</taxon>
        <taxon>Arachnida</taxon>
        <taxon>Acari</taxon>
        <taxon>Acariformes</taxon>
        <taxon>Sarcoptiformes</taxon>
        <taxon>Oribatida</taxon>
        <taxon>Brachypylina</taxon>
        <taxon>Oppioidea</taxon>
        <taxon>Oppiidae</taxon>
        <taxon>Oppiella</taxon>
    </lineage>
</organism>
<evidence type="ECO:0000256" key="2">
    <source>
        <dbReference type="ARBA" id="ARBA00022475"/>
    </source>
</evidence>
<evidence type="ECO:0000256" key="3">
    <source>
        <dbReference type="SAM" id="Phobius"/>
    </source>
</evidence>
<dbReference type="InterPro" id="IPR059000">
    <property type="entry name" value="ATPase_P-type_domA"/>
</dbReference>
<dbReference type="SUPFAM" id="SSF81665">
    <property type="entry name" value="Calcium ATPase, transmembrane domain M"/>
    <property type="match status" value="1"/>
</dbReference>
<dbReference type="InterPro" id="IPR050510">
    <property type="entry name" value="Cation_transp_ATPase_P-type"/>
</dbReference>
<protein>
    <recommendedName>
        <fullName evidence="4">Cation-transporting P-type ATPase N-terminal domain-containing protein</fullName>
    </recommendedName>
</protein>
<dbReference type="OrthoDB" id="158672at2759"/>
<dbReference type="EMBL" id="OC917094">
    <property type="protein sequence ID" value="CAD7646127.1"/>
    <property type="molecule type" value="Genomic_DNA"/>
</dbReference>
<dbReference type="AlphaFoldDB" id="A0A7R9QHP1"/>
<dbReference type="InterPro" id="IPR023298">
    <property type="entry name" value="ATPase_P-typ_TM_dom_sf"/>
</dbReference>
<keyword evidence="3" id="KW-0472">Membrane</keyword>
<dbReference type="PRINTS" id="PR00121">
    <property type="entry name" value="NAKATPASE"/>
</dbReference>
<gene>
    <name evidence="5" type="ORF">ONB1V03_LOCUS5569</name>
</gene>
<feature type="transmembrane region" description="Helical" evidence="3">
    <location>
        <begin position="137"/>
        <end position="156"/>
    </location>
</feature>
<dbReference type="Gene3D" id="1.20.1110.10">
    <property type="entry name" value="Calcium-transporting ATPase, transmembrane domain"/>
    <property type="match status" value="1"/>
</dbReference>
<comment type="subcellular location">
    <subcellularLocation>
        <location evidence="1">Cell membrane</location>
        <topology evidence="1">Multi-pass membrane protein</topology>
    </subcellularLocation>
</comment>
<dbReference type="GO" id="GO:1990573">
    <property type="term" value="P:potassium ion import across plasma membrane"/>
    <property type="evidence" value="ECO:0007669"/>
    <property type="project" value="TreeGrafter"/>
</dbReference>
<dbReference type="GO" id="GO:0030007">
    <property type="term" value="P:intracellular potassium ion homeostasis"/>
    <property type="evidence" value="ECO:0007669"/>
    <property type="project" value="TreeGrafter"/>
</dbReference>
<keyword evidence="3" id="KW-1133">Transmembrane helix</keyword>
<dbReference type="SUPFAM" id="SSF81653">
    <property type="entry name" value="Calcium ATPase, transduction domain A"/>
    <property type="match status" value="1"/>
</dbReference>